<evidence type="ECO:0000256" key="1">
    <source>
        <dbReference type="SAM" id="MobiDB-lite"/>
    </source>
</evidence>
<feature type="region of interest" description="Disordered" evidence="1">
    <location>
        <begin position="1"/>
        <end position="45"/>
    </location>
</feature>
<dbReference type="Proteomes" id="UP000324800">
    <property type="component" value="Unassembled WGS sequence"/>
</dbReference>
<proteinExistence type="predicted"/>
<accession>A0A5J4WJA0</accession>
<feature type="compositionally biased region" description="Low complexity" evidence="1">
    <location>
        <begin position="35"/>
        <end position="45"/>
    </location>
</feature>
<sequence length="403" mass="44081">MVDSGASVAGIQNDYARGDHQHPLQVSEQIPSRDTGTGAAGTSTAYSRADHQHILNTDPTVANMPQKDTGTGNNRYLDYYARSNHAHPPNVDPTVANVLLVNATAAANEMSDFYSKNDHVHPQQLTYDGNITATKFIKTGGLATEILCANGDTTNKNGVKSQSFPQDLGATAKYIKLCRFEAYTSFGDTNVEFKFYSRSNFNGLKIHVSYDTTGLRALIYHYLQQVTNSSFRLPTMLYYGTGLSKYGELWMTVGNYQGNEGRIDLLSQTKNGAAIVSYMLTNQIVDTLPSDFTTNEDLLPNLQYITETINNAPFLQNGIAQINPVNGNGNEGLRIANNPSNYSLFCIGCDPNSTSGAIANQWSMYKKVDCSLLIVRTSEQNTANRGLQISADGNTLKFNGRVL</sequence>
<protein>
    <submittedName>
        <fullName evidence="2">Uncharacterized protein</fullName>
    </submittedName>
</protein>
<gene>
    <name evidence="2" type="ORF">EZS28_009883</name>
</gene>
<organism evidence="2 3">
    <name type="scientific">Streblomastix strix</name>
    <dbReference type="NCBI Taxonomy" id="222440"/>
    <lineage>
        <taxon>Eukaryota</taxon>
        <taxon>Metamonada</taxon>
        <taxon>Preaxostyla</taxon>
        <taxon>Oxymonadida</taxon>
        <taxon>Streblomastigidae</taxon>
        <taxon>Streblomastix</taxon>
    </lineage>
</organism>
<evidence type="ECO:0000313" key="2">
    <source>
        <dbReference type="EMBL" id="KAA6394592.1"/>
    </source>
</evidence>
<reference evidence="2 3" key="1">
    <citation type="submission" date="2019-03" db="EMBL/GenBank/DDBJ databases">
        <title>Single cell metagenomics reveals metabolic interactions within the superorganism composed of flagellate Streblomastix strix and complex community of Bacteroidetes bacteria on its surface.</title>
        <authorList>
            <person name="Treitli S.C."/>
            <person name="Kolisko M."/>
            <person name="Husnik F."/>
            <person name="Keeling P."/>
            <person name="Hampl V."/>
        </authorList>
    </citation>
    <scope>NUCLEOTIDE SEQUENCE [LARGE SCALE GENOMIC DNA]</scope>
    <source>
        <strain evidence="2">ST1C</strain>
    </source>
</reference>
<comment type="caution">
    <text evidence="2">The sequence shown here is derived from an EMBL/GenBank/DDBJ whole genome shotgun (WGS) entry which is preliminary data.</text>
</comment>
<feature type="compositionally biased region" description="Polar residues" evidence="1">
    <location>
        <begin position="24"/>
        <end position="34"/>
    </location>
</feature>
<dbReference type="AlphaFoldDB" id="A0A5J4WJA0"/>
<evidence type="ECO:0000313" key="3">
    <source>
        <dbReference type="Proteomes" id="UP000324800"/>
    </source>
</evidence>
<dbReference type="EMBL" id="SNRW01001905">
    <property type="protein sequence ID" value="KAA6394592.1"/>
    <property type="molecule type" value="Genomic_DNA"/>
</dbReference>
<name>A0A5J4WJA0_9EUKA</name>